<evidence type="ECO:0000313" key="6">
    <source>
        <dbReference type="EMBL" id="QIA63642.1"/>
    </source>
</evidence>
<feature type="transmembrane region" description="Helical" evidence="4">
    <location>
        <begin position="94"/>
        <end position="111"/>
    </location>
</feature>
<comment type="catalytic activity">
    <reaction evidence="3">
        <text>2 GTP = 3',3'-c-di-GMP + 2 diphosphate</text>
        <dbReference type="Rhea" id="RHEA:24898"/>
        <dbReference type="ChEBI" id="CHEBI:33019"/>
        <dbReference type="ChEBI" id="CHEBI:37565"/>
        <dbReference type="ChEBI" id="CHEBI:58805"/>
        <dbReference type="EC" id="2.7.7.65"/>
    </reaction>
</comment>
<dbReference type="CDD" id="cd01949">
    <property type="entry name" value="GGDEF"/>
    <property type="match status" value="1"/>
</dbReference>
<protein>
    <recommendedName>
        <fullName evidence="2">diguanylate cyclase</fullName>
        <ecNumber evidence="2">2.7.7.65</ecNumber>
    </recommendedName>
</protein>
<dbReference type="RefSeq" id="WP_164648536.1">
    <property type="nucleotide sequence ID" value="NZ_CP047475.1"/>
</dbReference>
<dbReference type="KEGG" id="vas:GT360_08995"/>
<dbReference type="InterPro" id="IPR050469">
    <property type="entry name" value="Diguanylate_Cyclase"/>
</dbReference>
<dbReference type="Gene3D" id="3.30.70.270">
    <property type="match status" value="1"/>
</dbReference>
<dbReference type="SUPFAM" id="SSF55073">
    <property type="entry name" value="Nucleotide cyclase"/>
    <property type="match status" value="1"/>
</dbReference>
<feature type="domain" description="GGDEF" evidence="5">
    <location>
        <begin position="206"/>
        <end position="335"/>
    </location>
</feature>
<dbReference type="PROSITE" id="PS50887">
    <property type="entry name" value="GGDEF"/>
    <property type="match status" value="1"/>
</dbReference>
<dbReference type="SMART" id="SM00267">
    <property type="entry name" value="GGDEF"/>
    <property type="match status" value="1"/>
</dbReference>
<feature type="transmembrane region" description="Helical" evidence="4">
    <location>
        <begin position="42"/>
        <end position="60"/>
    </location>
</feature>
<dbReference type="PANTHER" id="PTHR45138:SF9">
    <property type="entry name" value="DIGUANYLATE CYCLASE DGCM-RELATED"/>
    <property type="match status" value="1"/>
</dbReference>
<evidence type="ECO:0000256" key="4">
    <source>
        <dbReference type="SAM" id="Phobius"/>
    </source>
</evidence>
<dbReference type="InterPro" id="IPR043128">
    <property type="entry name" value="Rev_trsase/Diguanyl_cyclase"/>
</dbReference>
<keyword evidence="4" id="KW-0812">Transmembrane</keyword>
<dbReference type="NCBIfam" id="TIGR00254">
    <property type="entry name" value="GGDEF"/>
    <property type="match status" value="1"/>
</dbReference>
<evidence type="ECO:0000256" key="1">
    <source>
        <dbReference type="ARBA" id="ARBA00001946"/>
    </source>
</evidence>
<dbReference type="EMBL" id="CP047475">
    <property type="protein sequence ID" value="QIA63642.1"/>
    <property type="molecule type" value="Genomic_DNA"/>
</dbReference>
<evidence type="ECO:0000256" key="3">
    <source>
        <dbReference type="ARBA" id="ARBA00034247"/>
    </source>
</evidence>
<feature type="transmembrane region" description="Helical" evidence="4">
    <location>
        <begin position="67"/>
        <end position="88"/>
    </location>
</feature>
<keyword evidence="7" id="KW-1185">Reference proteome</keyword>
<dbReference type="EC" id="2.7.7.65" evidence="2"/>
<dbReference type="FunFam" id="3.30.70.270:FF:000001">
    <property type="entry name" value="Diguanylate cyclase domain protein"/>
    <property type="match status" value="1"/>
</dbReference>
<dbReference type="Pfam" id="PF00990">
    <property type="entry name" value="GGDEF"/>
    <property type="match status" value="1"/>
</dbReference>
<sequence>MDSFFLNYAEQSRNKLLALSSLCFSFLLPILATINLFIDREYALAAIQMFCGLYCGYVYCSTKKKAASTYVVLIYAYFTILLGCATSLLSPLETGAVVWMLLSPVLLYALLGEKHGFTASFVSLATHGAILVDKTYPEHVAASSIISNIGLCYIAIWLLTHAYEHNRACAEATLHNLATKDTLTGCLNRLALIHQYEQLTQQTSSQPVSMLILDIDHFKSINDEYGHSCGDKVLQEIGQVLSTLINTDVYRIGGEEFCVLLPRESVTQAARLAEAIRSEIYQHRFLAETKNLHLTLSIGVCACEEHDLSKVLMLADTELYRAKQSGRNQVKVCAQEEMELTPASSY</sequence>
<dbReference type="PANTHER" id="PTHR45138">
    <property type="entry name" value="REGULATORY COMPONENTS OF SENSORY TRANSDUCTION SYSTEM"/>
    <property type="match status" value="1"/>
</dbReference>
<dbReference type="InterPro" id="IPR000160">
    <property type="entry name" value="GGDEF_dom"/>
</dbReference>
<dbReference type="GO" id="GO:0043709">
    <property type="term" value="P:cell adhesion involved in single-species biofilm formation"/>
    <property type="evidence" value="ECO:0007669"/>
    <property type="project" value="TreeGrafter"/>
</dbReference>
<accession>A0A7Z2T3K0</accession>
<dbReference type="InterPro" id="IPR048435">
    <property type="entry name" value="MASE6"/>
</dbReference>
<name>A0A7Z2T3K0_9VIBR</name>
<gene>
    <name evidence="6" type="ORF">GT360_08995</name>
</gene>
<keyword evidence="4" id="KW-1133">Transmembrane helix</keyword>
<reference evidence="6 7" key="1">
    <citation type="submission" date="2020-01" db="EMBL/GenBank/DDBJ databases">
        <title>Whole genome and functional gene identification of agarase of Vibrio HN897.</title>
        <authorList>
            <person name="Liu Y."/>
            <person name="Zhao Z."/>
        </authorList>
    </citation>
    <scope>NUCLEOTIDE SEQUENCE [LARGE SCALE GENOMIC DNA]</scope>
    <source>
        <strain evidence="6 7">HN897</strain>
    </source>
</reference>
<proteinExistence type="predicted"/>
<evidence type="ECO:0000313" key="7">
    <source>
        <dbReference type="Proteomes" id="UP000464262"/>
    </source>
</evidence>
<organism evidence="6 7">
    <name type="scientific">Vibrio astriarenae</name>
    <dbReference type="NCBI Taxonomy" id="1481923"/>
    <lineage>
        <taxon>Bacteria</taxon>
        <taxon>Pseudomonadati</taxon>
        <taxon>Pseudomonadota</taxon>
        <taxon>Gammaproteobacteria</taxon>
        <taxon>Vibrionales</taxon>
        <taxon>Vibrionaceae</taxon>
        <taxon>Vibrio</taxon>
    </lineage>
</organism>
<dbReference type="AlphaFoldDB" id="A0A7Z2T3K0"/>
<comment type="cofactor">
    <cofactor evidence="1">
        <name>Mg(2+)</name>
        <dbReference type="ChEBI" id="CHEBI:18420"/>
    </cofactor>
</comment>
<dbReference type="Proteomes" id="UP000464262">
    <property type="component" value="Chromosome 1"/>
</dbReference>
<dbReference type="InterPro" id="IPR029787">
    <property type="entry name" value="Nucleotide_cyclase"/>
</dbReference>
<evidence type="ECO:0000259" key="5">
    <source>
        <dbReference type="PROSITE" id="PS50887"/>
    </source>
</evidence>
<dbReference type="GO" id="GO:1902201">
    <property type="term" value="P:negative regulation of bacterial-type flagellum-dependent cell motility"/>
    <property type="evidence" value="ECO:0007669"/>
    <property type="project" value="TreeGrafter"/>
</dbReference>
<dbReference type="GO" id="GO:0005886">
    <property type="term" value="C:plasma membrane"/>
    <property type="evidence" value="ECO:0007669"/>
    <property type="project" value="TreeGrafter"/>
</dbReference>
<dbReference type="GO" id="GO:0052621">
    <property type="term" value="F:diguanylate cyclase activity"/>
    <property type="evidence" value="ECO:0007669"/>
    <property type="project" value="UniProtKB-EC"/>
</dbReference>
<keyword evidence="4" id="KW-0472">Membrane</keyword>
<evidence type="ECO:0000256" key="2">
    <source>
        <dbReference type="ARBA" id="ARBA00012528"/>
    </source>
</evidence>
<dbReference type="Pfam" id="PF20966">
    <property type="entry name" value="MASE6"/>
    <property type="match status" value="1"/>
</dbReference>